<dbReference type="GO" id="GO:0006508">
    <property type="term" value="P:proteolysis"/>
    <property type="evidence" value="ECO:0007669"/>
    <property type="project" value="InterPro"/>
</dbReference>
<comment type="similarity">
    <text evidence="1">Belongs to the TolB family.</text>
</comment>
<dbReference type="InterPro" id="IPR011659">
    <property type="entry name" value="WD40"/>
</dbReference>
<feature type="domain" description="Dipeptidylpeptidase IV N-terminal" evidence="4">
    <location>
        <begin position="306"/>
        <end position="355"/>
    </location>
</feature>
<dbReference type="SUPFAM" id="SSF69304">
    <property type="entry name" value="Tricorn protease N-terminal domain"/>
    <property type="match status" value="1"/>
</dbReference>
<feature type="signal peptide" evidence="3">
    <location>
        <begin position="1"/>
        <end position="29"/>
    </location>
</feature>
<dbReference type="RefSeq" id="WP_089007662.1">
    <property type="nucleotide sequence ID" value="NZ_LT607411.1"/>
</dbReference>
<keyword evidence="6" id="KW-1185">Reference proteome</keyword>
<dbReference type="Gene3D" id="2.120.10.30">
    <property type="entry name" value="TolB, C-terminal domain"/>
    <property type="match status" value="2"/>
</dbReference>
<keyword evidence="3" id="KW-0732">Signal</keyword>
<dbReference type="PANTHER" id="PTHR36842:SF1">
    <property type="entry name" value="PROTEIN TOLB"/>
    <property type="match status" value="1"/>
</dbReference>
<dbReference type="InterPro" id="IPR002469">
    <property type="entry name" value="Peptidase_S9B_N"/>
</dbReference>
<proteinExistence type="inferred from homology"/>
<dbReference type="Pfam" id="PF07676">
    <property type="entry name" value="PD40"/>
    <property type="match status" value="2"/>
</dbReference>
<dbReference type="PANTHER" id="PTHR36842">
    <property type="entry name" value="PROTEIN TOLB HOMOLOG"/>
    <property type="match status" value="1"/>
</dbReference>
<dbReference type="OrthoDB" id="9758793at2"/>
<dbReference type="Pfam" id="PF00930">
    <property type="entry name" value="DPPIV_N"/>
    <property type="match status" value="1"/>
</dbReference>
<evidence type="ECO:0000256" key="2">
    <source>
        <dbReference type="SAM" id="MobiDB-lite"/>
    </source>
</evidence>
<sequence>MGFLNRSVPSRPVTAGVAALLLLSVGAVTSDSTTTGGTPPPSVAAGHGDEDEHGHEATESQSEEDHGHIHDAPVRTPEFTRDPKLASLDLAAVPPIVFVSNQGGAFRLAGVRPDGSGLVRLSELAARSPSWSADGARLAVVGRVFEDSHYEQAVLVLGVGSGVKELLTGSRIPSASTFRSVDEIYAQTAQVSSRESSGAQSVSGVEVLRLDGGTSRSVLEEKVSVYHPAWSPDGKRLAYVTATPGCRATPERPCEQPLKVTDGSTVTTVVKGGVAANPSWSPDGSTLAYDWLVGGERQVRLTTLSGDITEVTAGSEDADDPTWSPDGKALAYTSGCDIWVQPIAGGAATNITNTPGACEIAPAWRPAAP</sequence>
<evidence type="ECO:0000256" key="1">
    <source>
        <dbReference type="ARBA" id="ARBA00009820"/>
    </source>
</evidence>
<protein>
    <submittedName>
        <fullName evidence="5">WD40-like Beta Propeller Repeat</fullName>
    </submittedName>
</protein>
<evidence type="ECO:0000259" key="4">
    <source>
        <dbReference type="Pfam" id="PF00930"/>
    </source>
</evidence>
<accession>A0A1C4YCT6</accession>
<gene>
    <name evidence="5" type="ORF">GA0074695_4077</name>
</gene>
<feature type="region of interest" description="Disordered" evidence="2">
    <location>
        <begin position="29"/>
        <end position="77"/>
    </location>
</feature>
<evidence type="ECO:0000313" key="5">
    <source>
        <dbReference type="EMBL" id="SCF18151.1"/>
    </source>
</evidence>
<evidence type="ECO:0000313" key="6">
    <source>
        <dbReference type="Proteomes" id="UP000198242"/>
    </source>
</evidence>
<feature type="compositionally biased region" description="Basic and acidic residues" evidence="2">
    <location>
        <begin position="47"/>
        <end position="77"/>
    </location>
</feature>
<dbReference type="InterPro" id="IPR011042">
    <property type="entry name" value="6-blade_b-propeller_TolB-like"/>
</dbReference>
<feature type="chain" id="PRO_5039355042" evidence="3">
    <location>
        <begin position="30"/>
        <end position="369"/>
    </location>
</feature>
<dbReference type="EMBL" id="LT607411">
    <property type="protein sequence ID" value="SCF18151.1"/>
    <property type="molecule type" value="Genomic_DNA"/>
</dbReference>
<dbReference type="Proteomes" id="UP000198242">
    <property type="component" value="Chromosome I"/>
</dbReference>
<dbReference type="AlphaFoldDB" id="A0A1C4YCT6"/>
<reference evidence="6" key="1">
    <citation type="submission" date="2016-06" db="EMBL/GenBank/DDBJ databases">
        <authorList>
            <person name="Varghese N."/>
            <person name="Submissions Spin"/>
        </authorList>
    </citation>
    <scope>NUCLEOTIDE SEQUENCE [LARGE SCALE GENOMIC DNA]</scope>
    <source>
        <strain evidence="6">DSM 43909</strain>
    </source>
</reference>
<evidence type="ECO:0000256" key="3">
    <source>
        <dbReference type="SAM" id="SignalP"/>
    </source>
</evidence>
<organism evidence="5 6">
    <name type="scientific">Micromonospora viridifaciens</name>
    <dbReference type="NCBI Taxonomy" id="1881"/>
    <lineage>
        <taxon>Bacteria</taxon>
        <taxon>Bacillati</taxon>
        <taxon>Actinomycetota</taxon>
        <taxon>Actinomycetes</taxon>
        <taxon>Micromonosporales</taxon>
        <taxon>Micromonosporaceae</taxon>
        <taxon>Micromonospora</taxon>
    </lineage>
</organism>
<name>A0A1C4YCT6_MICVI</name>